<name>A0ABS0NB92_9NEIS</name>
<evidence type="ECO:0000256" key="5">
    <source>
        <dbReference type="ARBA" id="ARBA00044059"/>
    </source>
</evidence>
<organism evidence="13 14">
    <name type="scientific">Eikenella glucosivorans</name>
    <dbReference type="NCBI Taxonomy" id="2766967"/>
    <lineage>
        <taxon>Bacteria</taxon>
        <taxon>Pseudomonadati</taxon>
        <taxon>Pseudomonadota</taxon>
        <taxon>Betaproteobacteria</taxon>
        <taxon>Neisseriales</taxon>
        <taxon>Neisseriaceae</taxon>
        <taxon>Eikenella</taxon>
    </lineage>
</organism>
<proteinExistence type="inferred from homology"/>
<dbReference type="PIRSF" id="PIRSF000126">
    <property type="entry name" value="11-beta-HSD1"/>
    <property type="match status" value="1"/>
</dbReference>
<dbReference type="InterPro" id="IPR020904">
    <property type="entry name" value="Sc_DH/Rdtase_CS"/>
</dbReference>
<dbReference type="SMART" id="SM00822">
    <property type="entry name" value="PKS_KR"/>
    <property type="match status" value="1"/>
</dbReference>
<evidence type="ECO:0000256" key="4">
    <source>
        <dbReference type="ARBA" id="ARBA00044050"/>
    </source>
</evidence>
<comment type="catalytic activity">
    <reaction evidence="3">
        <text>L-allo-threonine + NADP(+) = aminoacetone + CO2 + NADPH</text>
        <dbReference type="Rhea" id="RHEA:43524"/>
        <dbReference type="ChEBI" id="CHEBI:16526"/>
        <dbReference type="ChEBI" id="CHEBI:57783"/>
        <dbReference type="ChEBI" id="CHEBI:58320"/>
        <dbReference type="ChEBI" id="CHEBI:58349"/>
        <dbReference type="ChEBI" id="CHEBI:58585"/>
        <dbReference type="EC" id="1.1.1.381"/>
    </reaction>
</comment>
<comment type="function">
    <text evidence="9">NADP-dependent dehydrogenase with broad substrate specificity acting on 3-hydroxy acids. Catalyzes the NADP-dependent oxidation of L-allo-threonine to L-2-amino-3-keto-butyrate, which is spontaneously decarboxylated into aminoacetone. Also acts on D-threonine, L-serine, D-serine, D-3-hydroxyisobutyrate, L-3-hydroxyisobutyrate, D-glycerate and L-glycerate. Able to catalyze the reduction of the malonic semialdehyde to 3-hydroxypropionic acid. YdfG is apparently supplementing RutE, the presumed malonic semialdehyde reductase involved in pyrimidine degradation since both are able to detoxify malonic semialdehyde.</text>
</comment>
<evidence type="ECO:0000256" key="2">
    <source>
        <dbReference type="ARBA" id="ARBA00023002"/>
    </source>
</evidence>
<dbReference type="PROSITE" id="PS00061">
    <property type="entry name" value="ADH_SHORT"/>
    <property type="match status" value="1"/>
</dbReference>
<evidence type="ECO:0000256" key="8">
    <source>
        <dbReference type="ARBA" id="ARBA00044349"/>
    </source>
</evidence>
<sequence length="262" mass="27921">MMNNQQTALITGASSGIGAVYADRLAQRGYNLVLVARRLDRLQALADKLQAAYGINVQIHAADLAAEDGQSSTAQLVETLPQLNVLVNCAGLGALGFVGNVSWAEMDNMIKVNVQALSRLSLAAAKRFSAEKQGKIVNIGSIVAMYPSAGAGAYSASKAYVLNFTRALHAELEPQGAFAQVVMPGPVKSEFFGDKPSPFPEQLFMSAETLVDTALAALDQGETVCYPNLHEIEKWQQFEGARGQLMQALTQTGAPAARYQSN</sequence>
<reference evidence="13 14" key="1">
    <citation type="submission" date="2020-09" db="EMBL/GenBank/DDBJ databases">
        <title>Eikenella S3660 sp. nov., isolated from a throat swab.</title>
        <authorList>
            <person name="Buhl M."/>
        </authorList>
    </citation>
    <scope>NUCLEOTIDE SEQUENCE [LARGE SCALE GENOMIC DNA]</scope>
    <source>
        <strain evidence="13 14">S3360</strain>
    </source>
</reference>
<comment type="catalytic activity">
    <reaction evidence="10">
        <text>3-hydroxypropanoate + NADP(+) = 3-oxopropanoate + NADPH + H(+)</text>
        <dbReference type="Rhea" id="RHEA:26438"/>
        <dbReference type="ChEBI" id="CHEBI:15378"/>
        <dbReference type="ChEBI" id="CHEBI:16510"/>
        <dbReference type="ChEBI" id="CHEBI:33190"/>
        <dbReference type="ChEBI" id="CHEBI:57783"/>
        <dbReference type="ChEBI" id="CHEBI:58349"/>
        <dbReference type="EC" id="1.1.1.298"/>
    </reaction>
</comment>
<evidence type="ECO:0000256" key="1">
    <source>
        <dbReference type="ARBA" id="ARBA00006484"/>
    </source>
</evidence>
<keyword evidence="2" id="KW-0560">Oxidoreductase</keyword>
<dbReference type="Gene3D" id="3.40.50.720">
    <property type="entry name" value="NAD(P)-binding Rossmann-like Domain"/>
    <property type="match status" value="1"/>
</dbReference>
<dbReference type="EC" id="1.1.1.381" evidence="5"/>
<dbReference type="PRINTS" id="PR00080">
    <property type="entry name" value="SDRFAMILY"/>
</dbReference>
<evidence type="ECO:0000256" key="11">
    <source>
        <dbReference type="RuleBase" id="RU000363"/>
    </source>
</evidence>
<evidence type="ECO:0000256" key="6">
    <source>
        <dbReference type="ARBA" id="ARBA00044065"/>
    </source>
</evidence>
<evidence type="ECO:0000256" key="10">
    <source>
        <dbReference type="ARBA" id="ARBA00047274"/>
    </source>
</evidence>
<evidence type="ECO:0000259" key="12">
    <source>
        <dbReference type="SMART" id="SM00822"/>
    </source>
</evidence>
<dbReference type="Proteomes" id="UP000768471">
    <property type="component" value="Unassembled WGS sequence"/>
</dbReference>
<evidence type="ECO:0000256" key="3">
    <source>
        <dbReference type="ARBA" id="ARBA00043812"/>
    </source>
</evidence>
<dbReference type="InterPro" id="IPR002347">
    <property type="entry name" value="SDR_fam"/>
</dbReference>
<dbReference type="EC" id="1.1.1.298" evidence="4"/>
<evidence type="ECO:0000256" key="9">
    <source>
        <dbReference type="ARBA" id="ARBA00045650"/>
    </source>
</evidence>
<dbReference type="RefSeq" id="WP_238480171.1">
    <property type="nucleotide sequence ID" value="NZ_JACSGR010000005.1"/>
</dbReference>
<feature type="domain" description="Ketoreductase" evidence="12">
    <location>
        <begin position="6"/>
        <end position="190"/>
    </location>
</feature>
<evidence type="ECO:0000256" key="7">
    <source>
        <dbReference type="ARBA" id="ARBA00044271"/>
    </source>
</evidence>
<evidence type="ECO:0000313" key="14">
    <source>
        <dbReference type="Proteomes" id="UP000768471"/>
    </source>
</evidence>
<gene>
    <name evidence="13" type="ORF">H9Q10_07890</name>
</gene>
<dbReference type="Pfam" id="PF00106">
    <property type="entry name" value="adh_short"/>
    <property type="match status" value="1"/>
</dbReference>
<dbReference type="InterPro" id="IPR057326">
    <property type="entry name" value="KR_dom"/>
</dbReference>
<dbReference type="PANTHER" id="PTHR43086">
    <property type="entry name" value="VERY-LONG-CHAIN 3-OXOOACYL-COA REDUCTASE"/>
    <property type="match status" value="1"/>
</dbReference>
<protein>
    <recommendedName>
        <fullName evidence="6">NADP-dependent 3-hydroxy acid dehydrogenase YdfG</fullName>
        <ecNumber evidence="4">1.1.1.298</ecNumber>
        <ecNumber evidence="5">1.1.1.381</ecNumber>
    </recommendedName>
    <alternativeName>
        <fullName evidence="8">L-allo-threonine dehydrogenase</fullName>
    </alternativeName>
    <alternativeName>
        <fullName evidence="7">Malonic semialdehyde reductase</fullName>
    </alternativeName>
</protein>
<comment type="similarity">
    <text evidence="1 11">Belongs to the short-chain dehydrogenases/reductases (SDR) family.</text>
</comment>
<dbReference type="PRINTS" id="PR00081">
    <property type="entry name" value="GDHRDH"/>
</dbReference>
<evidence type="ECO:0000313" key="13">
    <source>
        <dbReference type="EMBL" id="MBH5329586.1"/>
    </source>
</evidence>
<comment type="caution">
    <text evidence="13">The sequence shown here is derived from an EMBL/GenBank/DDBJ whole genome shotgun (WGS) entry which is preliminary data.</text>
</comment>
<dbReference type="SUPFAM" id="SSF51735">
    <property type="entry name" value="NAD(P)-binding Rossmann-fold domains"/>
    <property type="match status" value="1"/>
</dbReference>
<dbReference type="EMBL" id="JACSGR010000005">
    <property type="protein sequence ID" value="MBH5329586.1"/>
    <property type="molecule type" value="Genomic_DNA"/>
</dbReference>
<dbReference type="PANTHER" id="PTHR43086:SF3">
    <property type="entry name" value="NADP-DEPENDENT 3-HYDROXY ACID DEHYDROGENASE YDFG"/>
    <property type="match status" value="1"/>
</dbReference>
<keyword evidence="14" id="KW-1185">Reference proteome</keyword>
<accession>A0ABS0NB92</accession>
<dbReference type="InterPro" id="IPR036291">
    <property type="entry name" value="NAD(P)-bd_dom_sf"/>
</dbReference>